<protein>
    <submittedName>
        <fullName evidence="1">Uncharacterized protein</fullName>
    </submittedName>
</protein>
<evidence type="ECO:0000313" key="2">
    <source>
        <dbReference type="Proteomes" id="UP000007058"/>
    </source>
</evidence>
<keyword evidence="2" id="KW-1185">Reference proteome</keyword>
<reference evidence="1 2" key="1">
    <citation type="journal article" date="2005" name="DNA Res.">
        <title>Complete genome sequence of the facultative anaerobic magnetotactic bacterium Magnetospirillum sp. strain AMB-1.</title>
        <authorList>
            <person name="Matsunaga T."/>
            <person name="Okamura Y."/>
            <person name="Fukuda Y."/>
            <person name="Wahyudi A.T."/>
            <person name="Murase Y."/>
            <person name="Takeyama H."/>
        </authorList>
    </citation>
    <scope>NUCLEOTIDE SEQUENCE [LARGE SCALE GENOMIC DNA]</scope>
    <source>
        <strain evidence="2">ATCC 700264 / AMB-1</strain>
    </source>
</reference>
<dbReference type="HOGENOM" id="CLU_2479654_0_0_5"/>
<dbReference type="EMBL" id="AP007255">
    <property type="protein sequence ID" value="BAE51477.1"/>
    <property type="molecule type" value="Genomic_DNA"/>
</dbReference>
<evidence type="ECO:0000313" key="1">
    <source>
        <dbReference type="EMBL" id="BAE51477.1"/>
    </source>
</evidence>
<dbReference type="OrthoDB" id="7360918at2"/>
<proteinExistence type="predicted"/>
<dbReference type="AlphaFoldDB" id="Q2W3U8"/>
<name>Q2W3U8_PARM1</name>
<dbReference type="RefSeq" id="WP_011385053.1">
    <property type="nucleotide sequence ID" value="NC_007626.1"/>
</dbReference>
<dbReference type="Proteomes" id="UP000007058">
    <property type="component" value="Chromosome"/>
</dbReference>
<dbReference type="PROSITE" id="PS51257">
    <property type="entry name" value="PROKAR_LIPOPROTEIN"/>
    <property type="match status" value="1"/>
</dbReference>
<accession>Q2W3U8</accession>
<gene>
    <name evidence="1" type="ordered locus">amb2673</name>
</gene>
<dbReference type="STRING" id="342108.amb2673"/>
<sequence>MRPHAMATAVLCLLALAACKGEEMGRQIKLDKGTYAGLRDGEITPATRESLQQRIASQNDGIARLATSGVIPTGEAAPTGRIAGQKF</sequence>
<dbReference type="KEGG" id="mag:amb2673"/>
<organism evidence="1 2">
    <name type="scientific">Paramagnetospirillum magneticum (strain ATCC 700264 / AMB-1)</name>
    <name type="common">Magnetospirillum magneticum</name>
    <dbReference type="NCBI Taxonomy" id="342108"/>
    <lineage>
        <taxon>Bacteria</taxon>
        <taxon>Pseudomonadati</taxon>
        <taxon>Pseudomonadota</taxon>
        <taxon>Alphaproteobacteria</taxon>
        <taxon>Rhodospirillales</taxon>
        <taxon>Magnetospirillaceae</taxon>
        <taxon>Paramagnetospirillum</taxon>
    </lineage>
</organism>